<accession>A0A1T0ASB7</accession>
<proteinExistence type="predicted"/>
<dbReference type="EMBL" id="MUYA01000007">
    <property type="protein sequence ID" value="OOR99329.1"/>
    <property type="molecule type" value="Genomic_DNA"/>
</dbReference>
<evidence type="ECO:0000313" key="2">
    <source>
        <dbReference type="EMBL" id="OOR99329.1"/>
    </source>
</evidence>
<gene>
    <name evidence="2" type="ORF">B0187_06120</name>
</gene>
<name>A0A1T0ASB7_9PAST</name>
<keyword evidence="3" id="KW-1185">Reference proteome</keyword>
<keyword evidence="1" id="KW-1133">Transmembrane helix</keyword>
<evidence type="ECO:0000256" key="1">
    <source>
        <dbReference type="SAM" id="Phobius"/>
    </source>
</evidence>
<comment type="caution">
    <text evidence="2">The sequence shown here is derived from an EMBL/GenBank/DDBJ whole genome shotgun (WGS) entry which is preliminary data.</text>
</comment>
<dbReference type="Proteomes" id="UP000190867">
    <property type="component" value="Unassembled WGS sequence"/>
</dbReference>
<sequence>MKFRDANHSGTGDIIIQENNNTNIGKLYIQCTDEELFEEREFRQNQLKKESQRRKKEKEPCVIFSIIILLLAAIYGYYKDPNFSNFVNWIYTFPGAIFSLLSIRAYLTPNQYEQKHLKALNEIRDILRERGVE</sequence>
<reference evidence="2 3" key="1">
    <citation type="submission" date="2017-02" db="EMBL/GenBank/DDBJ databases">
        <title>Draft genome sequence of Haemophilus paracuniculus CCUG 43573 type strain.</title>
        <authorList>
            <person name="Engstrom-Jakobsson H."/>
            <person name="Salva-Serra F."/>
            <person name="Thorell K."/>
            <person name="Gonzales-Siles L."/>
            <person name="Karlsson R."/>
            <person name="Boulund F."/>
            <person name="Engstrand L."/>
            <person name="Kristiansson E."/>
            <person name="Moore E."/>
        </authorList>
    </citation>
    <scope>NUCLEOTIDE SEQUENCE [LARGE SCALE GENOMIC DNA]</scope>
    <source>
        <strain evidence="2 3">CCUG 43573</strain>
    </source>
</reference>
<evidence type="ECO:0000313" key="3">
    <source>
        <dbReference type="Proteomes" id="UP000190867"/>
    </source>
</evidence>
<feature type="transmembrane region" description="Helical" evidence="1">
    <location>
        <begin position="61"/>
        <end position="78"/>
    </location>
</feature>
<keyword evidence="1" id="KW-0472">Membrane</keyword>
<dbReference type="OrthoDB" id="9182651at2"/>
<feature type="transmembrane region" description="Helical" evidence="1">
    <location>
        <begin position="90"/>
        <end position="107"/>
    </location>
</feature>
<dbReference type="STRING" id="734.B0187_06120"/>
<organism evidence="2 3">
    <name type="scientific">Haemophilus paracuniculus</name>
    <dbReference type="NCBI Taxonomy" id="734"/>
    <lineage>
        <taxon>Bacteria</taxon>
        <taxon>Pseudomonadati</taxon>
        <taxon>Pseudomonadota</taxon>
        <taxon>Gammaproteobacteria</taxon>
        <taxon>Pasteurellales</taxon>
        <taxon>Pasteurellaceae</taxon>
        <taxon>Haemophilus</taxon>
    </lineage>
</organism>
<keyword evidence="1" id="KW-0812">Transmembrane</keyword>
<protein>
    <submittedName>
        <fullName evidence="2">Uncharacterized protein</fullName>
    </submittedName>
</protein>
<dbReference type="RefSeq" id="WP_078236976.1">
    <property type="nucleotide sequence ID" value="NZ_MUYA01000007.1"/>
</dbReference>
<dbReference type="AlphaFoldDB" id="A0A1T0ASB7"/>